<protein>
    <recommendedName>
        <fullName evidence="4">peptidylprolyl isomerase</fullName>
        <ecNumber evidence="4">5.2.1.8</ecNumber>
    </recommendedName>
</protein>
<dbReference type="GO" id="GO:0051879">
    <property type="term" value="F:Hsp90 protein binding"/>
    <property type="evidence" value="ECO:0007669"/>
    <property type="project" value="TreeGrafter"/>
</dbReference>
<evidence type="ECO:0000256" key="5">
    <source>
        <dbReference type="SAM" id="MobiDB-lite"/>
    </source>
</evidence>
<keyword evidence="2" id="KW-0677">Repeat</keyword>
<sequence>MSNWLHYTAGKSFKTCFTQRSYLVVDDATQNPGLCSTLGVLKTDFGDHSILLDQVYQHIPLTPVLRGGGEKVTDQPPLKRLAPASTLNVGVKAEDPLVPLVEPIDISGLKVTGDRSGVASQGVEFETSVDFNEPEETDIKFKAEDIYNNRFLPDEDDSDVDEDDESSPFERMMKKMEDISPDKNGMVFKKVLQQGSGAIVPEGAIVRIHYNGYLEFGDEPFDSTRLRNSPYKVKLQTGGLIVGLDLAVSSMKKGELARYIIRPQYAFGEMGTPPRIPKDATVMYEVELLNFVEHGGVDDIELLSEEERQQIAFDDLLKACKSYKQEAKLQFDSSSYRKAASLYRKAVYMLDKAHLKDEEEEEKHQKILLQLCINLALTCNKMAEPKRCISWCKRALEIRGIDNTSKTKALYHYGKALHSQSYFEQARDKLKAAQRLSGGRNMSVNNELVALDRSIKQFGLVEKETYRRMFSQPQGISEEEKEKENRRHQEAEEKCMEVSEKFRQFAIENLMEFKNNPELTEIPFTSYKLTLGEIACMIEEADNLGLKAVQVGSGQNSKIKIVKKKKPN</sequence>
<dbReference type="GO" id="GO:0034587">
    <property type="term" value="P:piRNA processing"/>
    <property type="evidence" value="ECO:0007669"/>
    <property type="project" value="TreeGrafter"/>
</dbReference>
<dbReference type="HOGENOM" id="CLU_480004_0_0_1"/>
<proteinExistence type="inferred from homology"/>
<keyword evidence="4" id="KW-0697">Rotamase</keyword>
<evidence type="ECO:0000313" key="6">
    <source>
        <dbReference type="EMBL" id="EKC39444.1"/>
    </source>
</evidence>
<dbReference type="SUPFAM" id="SSF54534">
    <property type="entry name" value="FKBP-like"/>
    <property type="match status" value="1"/>
</dbReference>
<reference evidence="6" key="1">
    <citation type="journal article" date="2012" name="Nature">
        <title>The oyster genome reveals stress adaptation and complexity of shell formation.</title>
        <authorList>
            <person name="Zhang G."/>
            <person name="Fang X."/>
            <person name="Guo X."/>
            <person name="Li L."/>
            <person name="Luo R."/>
            <person name="Xu F."/>
            <person name="Yang P."/>
            <person name="Zhang L."/>
            <person name="Wang X."/>
            <person name="Qi H."/>
            <person name="Xiong Z."/>
            <person name="Que H."/>
            <person name="Xie Y."/>
            <person name="Holland P.W."/>
            <person name="Paps J."/>
            <person name="Zhu Y."/>
            <person name="Wu F."/>
            <person name="Chen Y."/>
            <person name="Wang J."/>
            <person name="Peng C."/>
            <person name="Meng J."/>
            <person name="Yang L."/>
            <person name="Liu J."/>
            <person name="Wen B."/>
            <person name="Zhang N."/>
            <person name="Huang Z."/>
            <person name="Zhu Q."/>
            <person name="Feng Y."/>
            <person name="Mount A."/>
            <person name="Hedgecock D."/>
            <person name="Xu Z."/>
            <person name="Liu Y."/>
            <person name="Domazet-Loso T."/>
            <person name="Du Y."/>
            <person name="Sun X."/>
            <person name="Zhang S."/>
            <person name="Liu B."/>
            <person name="Cheng P."/>
            <person name="Jiang X."/>
            <person name="Li J."/>
            <person name="Fan D."/>
            <person name="Wang W."/>
            <person name="Fu W."/>
            <person name="Wang T."/>
            <person name="Wang B."/>
            <person name="Zhang J."/>
            <person name="Peng Z."/>
            <person name="Li Y."/>
            <person name="Li N."/>
            <person name="Wang J."/>
            <person name="Chen M."/>
            <person name="He Y."/>
            <person name="Tan F."/>
            <person name="Song X."/>
            <person name="Zheng Q."/>
            <person name="Huang R."/>
            <person name="Yang H."/>
            <person name="Du X."/>
            <person name="Chen L."/>
            <person name="Yang M."/>
            <person name="Gaffney P.M."/>
            <person name="Wang S."/>
            <person name="Luo L."/>
            <person name="She Z."/>
            <person name="Ming Y."/>
            <person name="Huang W."/>
            <person name="Zhang S."/>
            <person name="Huang B."/>
            <person name="Zhang Y."/>
            <person name="Qu T."/>
            <person name="Ni P."/>
            <person name="Miao G."/>
            <person name="Wang J."/>
            <person name="Wang Q."/>
            <person name="Steinberg C.E."/>
            <person name="Wang H."/>
            <person name="Li N."/>
            <person name="Qian L."/>
            <person name="Zhang G."/>
            <person name="Li Y."/>
            <person name="Yang H."/>
            <person name="Liu X."/>
            <person name="Wang J."/>
            <person name="Yin Y."/>
            <person name="Wang J."/>
        </authorList>
    </citation>
    <scope>NUCLEOTIDE SEQUENCE [LARGE SCALE GENOMIC DNA]</scope>
    <source>
        <strain evidence="6">05x7-T-G4-1.051#20</strain>
    </source>
</reference>
<dbReference type="InterPro" id="IPR046357">
    <property type="entry name" value="PPIase_dom_sf"/>
</dbReference>
<evidence type="ECO:0000256" key="1">
    <source>
        <dbReference type="ARBA" id="ARBA00009648"/>
    </source>
</evidence>
<dbReference type="AlphaFoldDB" id="K1R7A4"/>
<dbReference type="Gene3D" id="1.25.40.10">
    <property type="entry name" value="Tetratricopeptide repeat domain"/>
    <property type="match status" value="1"/>
</dbReference>
<dbReference type="PROSITE" id="PS50059">
    <property type="entry name" value="FKBP_PPIASE"/>
    <property type="match status" value="1"/>
</dbReference>
<dbReference type="EC" id="5.2.1.8" evidence="4"/>
<evidence type="ECO:0000256" key="4">
    <source>
        <dbReference type="PROSITE-ProRule" id="PRU00277"/>
    </source>
</evidence>
<feature type="region of interest" description="Disordered" evidence="5">
    <location>
        <begin position="472"/>
        <end position="492"/>
    </location>
</feature>
<comment type="similarity">
    <text evidence="1">Belongs to the FKBP6 family.</text>
</comment>
<accession>K1R7A4</accession>
<dbReference type="EMBL" id="JH818808">
    <property type="protein sequence ID" value="EKC39444.1"/>
    <property type="molecule type" value="Genomic_DNA"/>
</dbReference>
<organism evidence="6">
    <name type="scientific">Magallana gigas</name>
    <name type="common">Pacific oyster</name>
    <name type="synonym">Crassostrea gigas</name>
    <dbReference type="NCBI Taxonomy" id="29159"/>
    <lineage>
        <taxon>Eukaryota</taxon>
        <taxon>Metazoa</taxon>
        <taxon>Spiralia</taxon>
        <taxon>Lophotrochozoa</taxon>
        <taxon>Mollusca</taxon>
        <taxon>Bivalvia</taxon>
        <taxon>Autobranchia</taxon>
        <taxon>Pteriomorphia</taxon>
        <taxon>Ostreida</taxon>
        <taxon>Ostreoidea</taxon>
        <taxon>Ostreidae</taxon>
        <taxon>Magallana</taxon>
    </lineage>
</organism>
<dbReference type="Pfam" id="PF00254">
    <property type="entry name" value="FKBP_C"/>
    <property type="match status" value="1"/>
</dbReference>
<dbReference type="GO" id="GO:0005737">
    <property type="term" value="C:cytoplasm"/>
    <property type="evidence" value="ECO:0007669"/>
    <property type="project" value="TreeGrafter"/>
</dbReference>
<dbReference type="SUPFAM" id="SSF48452">
    <property type="entry name" value="TPR-like"/>
    <property type="match status" value="1"/>
</dbReference>
<dbReference type="GO" id="GO:0003755">
    <property type="term" value="F:peptidyl-prolyl cis-trans isomerase activity"/>
    <property type="evidence" value="ECO:0007669"/>
    <property type="project" value="UniProtKB-KW"/>
</dbReference>
<dbReference type="InterPro" id="IPR001179">
    <property type="entry name" value="PPIase_FKBP_dom"/>
</dbReference>
<gene>
    <name evidence="6" type="ORF">CGI_10020047</name>
</gene>
<keyword evidence="3" id="KW-0802">TPR repeat</keyword>
<evidence type="ECO:0000256" key="3">
    <source>
        <dbReference type="ARBA" id="ARBA00022803"/>
    </source>
</evidence>
<dbReference type="InParanoid" id="K1R7A4"/>
<name>K1R7A4_MAGGI</name>
<dbReference type="PANTHER" id="PTHR46674:SF1">
    <property type="entry name" value="INACTIVE PEPTIDYL-PROLYL CIS-TRANS ISOMERASE FKBP6"/>
    <property type="match status" value="1"/>
</dbReference>
<dbReference type="InterPro" id="IPR042282">
    <property type="entry name" value="FKBP6/shu"/>
</dbReference>
<evidence type="ECO:0000256" key="2">
    <source>
        <dbReference type="ARBA" id="ARBA00022737"/>
    </source>
</evidence>
<dbReference type="GO" id="GO:0007283">
    <property type="term" value="P:spermatogenesis"/>
    <property type="evidence" value="ECO:0007669"/>
    <property type="project" value="TreeGrafter"/>
</dbReference>
<dbReference type="Gene3D" id="3.10.50.40">
    <property type="match status" value="1"/>
</dbReference>
<feature type="compositionally biased region" description="Basic and acidic residues" evidence="5">
    <location>
        <begin position="478"/>
        <end position="492"/>
    </location>
</feature>
<dbReference type="FunCoup" id="K1R7A4">
    <property type="interactions" value="78"/>
</dbReference>
<dbReference type="InterPro" id="IPR011990">
    <property type="entry name" value="TPR-like_helical_dom_sf"/>
</dbReference>
<comment type="catalytic activity">
    <reaction evidence="4">
        <text>[protein]-peptidylproline (omega=180) = [protein]-peptidylproline (omega=0)</text>
        <dbReference type="Rhea" id="RHEA:16237"/>
        <dbReference type="Rhea" id="RHEA-COMP:10747"/>
        <dbReference type="Rhea" id="RHEA-COMP:10748"/>
        <dbReference type="ChEBI" id="CHEBI:83833"/>
        <dbReference type="ChEBI" id="CHEBI:83834"/>
        <dbReference type="EC" id="5.2.1.8"/>
    </reaction>
</comment>
<dbReference type="PANTHER" id="PTHR46674">
    <property type="entry name" value="INACTIVE PEPTIDYL-PROLYL CIS-TRANS ISOMERASE FKBP6"/>
    <property type="match status" value="1"/>
</dbReference>
<keyword evidence="4" id="KW-0413">Isomerase</keyword>